<evidence type="ECO:0000256" key="2">
    <source>
        <dbReference type="SAM" id="Phobius"/>
    </source>
</evidence>
<dbReference type="AlphaFoldDB" id="A0ABD5PRX3"/>
<keyword evidence="2" id="KW-0472">Membrane</keyword>
<keyword evidence="2" id="KW-1133">Transmembrane helix</keyword>
<comment type="caution">
    <text evidence="3">The sequence shown here is derived from an EMBL/GenBank/DDBJ whole genome shotgun (WGS) entry which is preliminary data.</text>
</comment>
<gene>
    <name evidence="3" type="ORF">ACFO5R_12205</name>
</gene>
<dbReference type="EMBL" id="JBHSFA010000007">
    <property type="protein sequence ID" value="MFC4542684.1"/>
    <property type="molecule type" value="Genomic_DNA"/>
</dbReference>
<feature type="transmembrane region" description="Helical" evidence="2">
    <location>
        <begin position="15"/>
        <end position="35"/>
    </location>
</feature>
<evidence type="ECO:0000313" key="3">
    <source>
        <dbReference type="EMBL" id="MFC4542684.1"/>
    </source>
</evidence>
<protein>
    <submittedName>
        <fullName evidence="3">DUF5305 domain-containing protein</fullName>
    </submittedName>
</protein>
<name>A0ABD5PRX3_9EURY</name>
<dbReference type="RefSeq" id="WP_250140624.1">
    <property type="nucleotide sequence ID" value="NZ_JALIQP010000002.1"/>
</dbReference>
<accession>A0ABD5PRX3</accession>
<organism evidence="3 4">
    <name type="scientific">Halosolutus amylolyticus</name>
    <dbReference type="NCBI Taxonomy" id="2932267"/>
    <lineage>
        <taxon>Archaea</taxon>
        <taxon>Methanobacteriati</taxon>
        <taxon>Methanobacteriota</taxon>
        <taxon>Stenosarchaea group</taxon>
        <taxon>Halobacteria</taxon>
        <taxon>Halobacteriales</taxon>
        <taxon>Natrialbaceae</taxon>
        <taxon>Halosolutus</taxon>
    </lineage>
</organism>
<feature type="compositionally biased region" description="Acidic residues" evidence="1">
    <location>
        <begin position="372"/>
        <end position="400"/>
    </location>
</feature>
<proteinExistence type="predicted"/>
<evidence type="ECO:0000256" key="1">
    <source>
        <dbReference type="SAM" id="MobiDB-lite"/>
    </source>
</evidence>
<feature type="region of interest" description="Disordered" evidence="1">
    <location>
        <begin position="344"/>
        <end position="400"/>
    </location>
</feature>
<dbReference type="InterPro" id="IPR035185">
    <property type="entry name" value="DUF5305"/>
</dbReference>
<reference evidence="3 4" key="1">
    <citation type="journal article" date="2019" name="Int. J. Syst. Evol. Microbiol.">
        <title>The Global Catalogue of Microorganisms (GCM) 10K type strain sequencing project: providing services to taxonomists for standard genome sequencing and annotation.</title>
        <authorList>
            <consortium name="The Broad Institute Genomics Platform"/>
            <consortium name="The Broad Institute Genome Sequencing Center for Infectious Disease"/>
            <person name="Wu L."/>
            <person name="Ma J."/>
        </authorList>
    </citation>
    <scope>NUCLEOTIDE SEQUENCE [LARGE SCALE GENOMIC DNA]</scope>
    <source>
        <strain evidence="3 4">WLHS5</strain>
    </source>
</reference>
<dbReference type="Proteomes" id="UP001595898">
    <property type="component" value="Unassembled WGS sequence"/>
</dbReference>
<keyword evidence="4" id="KW-1185">Reference proteome</keyword>
<keyword evidence="2" id="KW-0812">Transmembrane</keyword>
<dbReference type="Pfam" id="PF17231">
    <property type="entry name" value="DUF5305"/>
    <property type="match status" value="1"/>
</dbReference>
<evidence type="ECO:0000313" key="4">
    <source>
        <dbReference type="Proteomes" id="UP001595898"/>
    </source>
</evidence>
<sequence length="400" mass="43618">MTETQLRLRATFAEYRPIIVVALVVLLAVGGWVTYGTYVDPGEETERQRVDSWIVTGDVSHGAEITRENAVFENGSEFNDEPVYYTELSPTATGEFSVRYHATSGENVTITIVPELVYRSADEDVVYWEQSSELSSVTESNVAPDEAVTASFDVNTTAVEDEVGEIEDDLGASPGETAVFVRATIAVDGQINGQQRSVSQTERVTLSIDGGTYRFENDDAFEESFDEYETVSVTQSHGPIRTIGGPLLLVLGGAGLIASVIADRRVLDLTDGERRWLEYAADRSEFEDLVTTAALPADVLDRPRAEVASFEDLAQLAIDLETPLIDERTEECYVVPGEDVCYVYDPPEPPSANHAPKSTPGDGSNSILEFASVDDEETDNEDSVVEAETIPDEATDETAK</sequence>